<sequence length="565" mass="62341">MSSSEGYEYIVVGGGPAGCTLASRLAETAKKPKVLLLEAGGDNADKNLRVDGQRWLTFMQPNLNWGYKTVPQEFCNNRVLDYSRGIGLGGSSAINFGVYSVGAKGDYDRWADDVGDVRFNWQNMQKRFKSIEAFHPPIKDQYTKYVKAKESDHGSAGKLHLGFAEEWEKDVPKMLDVFQEAGFPINGDHNSGNPIGMGPLISSSYKGVRSTAADLLVGHGDNLTIQTNSPVQRLIIKGKRVVGVESNGKQYFTSKEVILSAGSIDSPKILMLSGIGPRAELEKHKIPVIQDLPAIGQGLRDHFAVPIIYLRKESINERGAFYGNKERMDEALAQWKKDGTGPWSSFACQLGIGWFKSDDVEKSPEFKALPAEEQKYLTEETVPHYEVLTHFPAHMFNPKMPTNLDYCALLVFLMNGQSRGQVSLQSADPKDPLLMDPKLLSHPYDRSTSIHILRHALNLTKHPAFAKDTASELLVPKSESDEDILEHFRDNLFSTWHMTGTAKMGRADDPTAAVDNHFRVKGVEGLRIADMSVVPVLTSNHTQATAYGTGATAADVLIDEYGLNV</sequence>
<dbReference type="AlphaFoldDB" id="A0A3E2H7G6"/>
<feature type="non-terminal residue" evidence="5">
    <location>
        <position position="1"/>
    </location>
</feature>
<evidence type="ECO:0000256" key="3">
    <source>
        <dbReference type="PIRSR" id="PIRSR000137-2"/>
    </source>
</evidence>
<dbReference type="Pfam" id="PF00732">
    <property type="entry name" value="GMC_oxred_N"/>
    <property type="match status" value="1"/>
</dbReference>
<dbReference type="PROSITE" id="PS00624">
    <property type="entry name" value="GMC_OXRED_2"/>
    <property type="match status" value="1"/>
</dbReference>
<dbReference type="SUPFAM" id="SSF51905">
    <property type="entry name" value="FAD/NAD(P)-binding domain"/>
    <property type="match status" value="1"/>
</dbReference>
<dbReference type="PIRSF" id="PIRSF000137">
    <property type="entry name" value="Alcohol_oxidase"/>
    <property type="match status" value="1"/>
</dbReference>
<feature type="binding site" evidence="3">
    <location>
        <position position="231"/>
    </location>
    <ligand>
        <name>FAD</name>
        <dbReference type="ChEBI" id="CHEBI:57692"/>
    </ligand>
</feature>
<dbReference type="EMBL" id="NCSJ02000132">
    <property type="protein sequence ID" value="RFU29339.1"/>
    <property type="molecule type" value="Genomic_DNA"/>
</dbReference>
<dbReference type="PANTHER" id="PTHR11552:SF134">
    <property type="entry name" value="GLUCOSE-METHANOL-CHOLINE OXIDOREDUCTASE N-TERMINAL DOMAIN-CONTAINING PROTEIN"/>
    <property type="match status" value="1"/>
</dbReference>
<dbReference type="InterPro" id="IPR000172">
    <property type="entry name" value="GMC_OxRdtase_N"/>
</dbReference>
<dbReference type="InterPro" id="IPR036188">
    <property type="entry name" value="FAD/NAD-bd_sf"/>
</dbReference>
<keyword evidence="3" id="KW-0274">FAD</keyword>
<dbReference type="Gene3D" id="3.50.50.60">
    <property type="entry name" value="FAD/NAD(P)-binding domain"/>
    <property type="match status" value="1"/>
</dbReference>
<evidence type="ECO:0000256" key="1">
    <source>
        <dbReference type="ARBA" id="ARBA00010790"/>
    </source>
</evidence>
<protein>
    <recommendedName>
        <fullName evidence="4">Glucose-methanol-choline oxidoreductase N-terminal domain-containing protein</fullName>
    </recommendedName>
</protein>
<comment type="similarity">
    <text evidence="1">Belongs to the GMC oxidoreductase family.</text>
</comment>
<dbReference type="Pfam" id="PF05199">
    <property type="entry name" value="GMC_oxred_C"/>
    <property type="match status" value="1"/>
</dbReference>
<evidence type="ECO:0000256" key="2">
    <source>
        <dbReference type="PIRSR" id="PIRSR000137-1"/>
    </source>
</evidence>
<dbReference type="SUPFAM" id="SSF54373">
    <property type="entry name" value="FAD-linked reductases, C-terminal domain"/>
    <property type="match status" value="1"/>
</dbReference>
<dbReference type="InterPro" id="IPR012132">
    <property type="entry name" value="GMC_OxRdtase"/>
</dbReference>
<comment type="caution">
    <text evidence="5">The sequence shown here is derived from an EMBL/GenBank/DDBJ whole genome shotgun (WGS) entry which is preliminary data.</text>
</comment>
<feature type="binding site" evidence="3">
    <location>
        <begin position="496"/>
        <end position="497"/>
    </location>
    <ligand>
        <name>FAD</name>
        <dbReference type="ChEBI" id="CHEBI:57692"/>
    </ligand>
</feature>
<dbReference type="OMA" id="WLTFQNK"/>
<proteinExistence type="inferred from homology"/>
<evidence type="ECO:0000313" key="5">
    <source>
        <dbReference type="EMBL" id="RFU29339.1"/>
    </source>
</evidence>
<name>A0A3E2H7G6_SCYLI</name>
<evidence type="ECO:0000259" key="4">
    <source>
        <dbReference type="PROSITE" id="PS00624"/>
    </source>
</evidence>
<feature type="non-terminal residue" evidence="5">
    <location>
        <position position="565"/>
    </location>
</feature>
<dbReference type="Proteomes" id="UP000258309">
    <property type="component" value="Unassembled WGS sequence"/>
</dbReference>
<dbReference type="Gene3D" id="3.30.560.10">
    <property type="entry name" value="Glucose Oxidase, domain 3"/>
    <property type="match status" value="1"/>
</dbReference>
<feature type="domain" description="Glucose-methanol-choline oxidoreductase N-terminal" evidence="4">
    <location>
        <begin position="262"/>
        <end position="276"/>
    </location>
</feature>
<dbReference type="PANTHER" id="PTHR11552">
    <property type="entry name" value="GLUCOSE-METHANOL-CHOLINE GMC OXIDOREDUCTASE"/>
    <property type="match status" value="1"/>
</dbReference>
<dbReference type="STRING" id="5539.A0A3E2H7G6"/>
<accession>A0A3E2H7G6</accession>
<dbReference type="GO" id="GO:0050660">
    <property type="term" value="F:flavin adenine dinucleotide binding"/>
    <property type="evidence" value="ECO:0007669"/>
    <property type="project" value="InterPro"/>
</dbReference>
<gene>
    <name evidence="5" type="ORF">B7463_g7013</name>
</gene>
<dbReference type="OrthoDB" id="269227at2759"/>
<organism evidence="5 6">
    <name type="scientific">Scytalidium lignicola</name>
    <name type="common">Hyphomycete</name>
    <dbReference type="NCBI Taxonomy" id="5539"/>
    <lineage>
        <taxon>Eukaryota</taxon>
        <taxon>Fungi</taxon>
        <taxon>Dikarya</taxon>
        <taxon>Ascomycota</taxon>
        <taxon>Pezizomycotina</taxon>
        <taxon>Leotiomycetes</taxon>
        <taxon>Leotiomycetes incertae sedis</taxon>
        <taxon>Scytalidium</taxon>
    </lineage>
</organism>
<reference evidence="5 6" key="1">
    <citation type="submission" date="2018-05" db="EMBL/GenBank/DDBJ databases">
        <title>Draft genome sequence of Scytalidium lignicola DSM 105466, a ubiquitous saprotrophic fungus.</title>
        <authorList>
            <person name="Buettner E."/>
            <person name="Gebauer A.M."/>
            <person name="Hofrichter M."/>
            <person name="Liers C."/>
            <person name="Kellner H."/>
        </authorList>
    </citation>
    <scope>NUCLEOTIDE SEQUENCE [LARGE SCALE GENOMIC DNA]</scope>
    <source>
        <strain evidence="5 6">DSM 105466</strain>
    </source>
</reference>
<feature type="active site" description="Proton acceptor" evidence="2">
    <location>
        <position position="541"/>
    </location>
</feature>
<keyword evidence="6" id="KW-1185">Reference proteome</keyword>
<dbReference type="GO" id="GO:0016614">
    <property type="term" value="F:oxidoreductase activity, acting on CH-OH group of donors"/>
    <property type="evidence" value="ECO:0007669"/>
    <property type="project" value="InterPro"/>
</dbReference>
<keyword evidence="3" id="KW-0285">Flavoprotein</keyword>
<feature type="binding site" evidence="3">
    <location>
        <begin position="95"/>
        <end position="98"/>
    </location>
    <ligand>
        <name>FAD</name>
        <dbReference type="ChEBI" id="CHEBI:57692"/>
    </ligand>
</feature>
<comment type="cofactor">
    <cofactor evidence="3">
        <name>FAD</name>
        <dbReference type="ChEBI" id="CHEBI:57692"/>
    </cofactor>
</comment>
<feature type="active site" description="Proton donor" evidence="2">
    <location>
        <position position="497"/>
    </location>
</feature>
<evidence type="ECO:0000313" key="6">
    <source>
        <dbReference type="Proteomes" id="UP000258309"/>
    </source>
</evidence>
<dbReference type="InterPro" id="IPR007867">
    <property type="entry name" value="GMC_OxRtase_C"/>
</dbReference>